<dbReference type="GO" id="GO:0003676">
    <property type="term" value="F:nucleic acid binding"/>
    <property type="evidence" value="ECO:0007669"/>
    <property type="project" value="InterPro"/>
</dbReference>
<dbReference type="Proteomes" id="UP001311915">
    <property type="component" value="Unassembled WGS sequence"/>
</dbReference>
<evidence type="ECO:0000313" key="4">
    <source>
        <dbReference type="Proteomes" id="UP001311915"/>
    </source>
</evidence>
<evidence type="ECO:0000259" key="1">
    <source>
        <dbReference type="Pfam" id="PF13456"/>
    </source>
</evidence>
<dbReference type="InterPro" id="IPR012337">
    <property type="entry name" value="RNaseH-like_sf"/>
</dbReference>
<feature type="domain" description="RNase H type-1" evidence="1">
    <location>
        <begin position="230"/>
        <end position="348"/>
    </location>
</feature>
<dbReference type="GO" id="GO:0004523">
    <property type="term" value="F:RNA-DNA hybrid ribonuclease activity"/>
    <property type="evidence" value="ECO:0007669"/>
    <property type="project" value="InterPro"/>
</dbReference>
<dbReference type="Pfam" id="PF13456">
    <property type="entry name" value="RVT_3"/>
    <property type="match status" value="1"/>
</dbReference>
<dbReference type="PANTHER" id="PTHR47723:SF24">
    <property type="entry name" value="RNASE H TYPE-1 DOMAIN-CONTAINING PROTEIN"/>
    <property type="match status" value="1"/>
</dbReference>
<evidence type="ECO:0008006" key="5">
    <source>
        <dbReference type="Google" id="ProtNLM"/>
    </source>
</evidence>
<accession>A0AAV9KSW8</accession>
<dbReference type="InterPro" id="IPR053151">
    <property type="entry name" value="RNase_H-like"/>
</dbReference>
<evidence type="ECO:0000259" key="2">
    <source>
        <dbReference type="Pfam" id="PF13966"/>
    </source>
</evidence>
<keyword evidence="4" id="KW-1185">Reference proteome</keyword>
<dbReference type="Pfam" id="PF13966">
    <property type="entry name" value="zf-RVT"/>
    <property type="match status" value="1"/>
</dbReference>
<protein>
    <recommendedName>
        <fullName evidence="5">RNase H type-1 domain-containing protein</fullName>
    </recommendedName>
</protein>
<dbReference type="SUPFAM" id="SSF53098">
    <property type="entry name" value="Ribonuclease H-like"/>
    <property type="match status" value="1"/>
</dbReference>
<sequence>MSNNNEWMHRDVDQLFHEGRWNEELLRTVFPKNVVKHILNDIERFHDSEERDNPRWMLNNSGKFSVKSARDITRTPGVENDSFAKMWEKGVPFKVSFFFWRLAMKRVPIGKVLARFETEEEMIKDTVYKWWNATCSAKLRPLFNAIPGLILWQIWKRRNRIRHGDNMNVQGMMMEVNMNLHMLAVFRYPWQRNIPEDWPNLVHFFEGYKPILVPKVIHWKPPIEGTYKCNSNGASKGNPGQSVSGFCIRDWKGEFIFATTYDLGIRTSLEAETSAMEKGLNYCVTHNLLPVFIEMDSLVLTKILNGVWEVPWSIKIQIQKIEFLRNNREVAVLHTLKEGNKVADYFTNFILSFAGTENKTFQSIQDVRKEGKSLLIMDANQIPNIRINKMQNKLYGL</sequence>
<dbReference type="InterPro" id="IPR044730">
    <property type="entry name" value="RNase_H-like_dom_plant"/>
</dbReference>
<dbReference type="InterPro" id="IPR026960">
    <property type="entry name" value="RVT-Znf"/>
</dbReference>
<dbReference type="CDD" id="cd06222">
    <property type="entry name" value="RNase_H_like"/>
    <property type="match status" value="1"/>
</dbReference>
<dbReference type="PANTHER" id="PTHR47723">
    <property type="entry name" value="OS05G0353850 PROTEIN"/>
    <property type="match status" value="1"/>
</dbReference>
<organism evidence="3 4">
    <name type="scientific">Solanum pinnatisectum</name>
    <name type="common">tansyleaf nightshade</name>
    <dbReference type="NCBI Taxonomy" id="50273"/>
    <lineage>
        <taxon>Eukaryota</taxon>
        <taxon>Viridiplantae</taxon>
        <taxon>Streptophyta</taxon>
        <taxon>Embryophyta</taxon>
        <taxon>Tracheophyta</taxon>
        <taxon>Spermatophyta</taxon>
        <taxon>Magnoliopsida</taxon>
        <taxon>eudicotyledons</taxon>
        <taxon>Gunneridae</taxon>
        <taxon>Pentapetalae</taxon>
        <taxon>asterids</taxon>
        <taxon>lamiids</taxon>
        <taxon>Solanales</taxon>
        <taxon>Solanaceae</taxon>
        <taxon>Solanoideae</taxon>
        <taxon>Solaneae</taxon>
        <taxon>Solanum</taxon>
    </lineage>
</organism>
<proteinExistence type="predicted"/>
<dbReference type="Gene3D" id="3.30.420.10">
    <property type="entry name" value="Ribonuclease H-like superfamily/Ribonuclease H"/>
    <property type="match status" value="1"/>
</dbReference>
<dbReference type="EMBL" id="JAWPEI010000009">
    <property type="protein sequence ID" value="KAK4716326.1"/>
    <property type="molecule type" value="Genomic_DNA"/>
</dbReference>
<dbReference type="InterPro" id="IPR002156">
    <property type="entry name" value="RNaseH_domain"/>
</dbReference>
<name>A0AAV9KSW8_9SOLN</name>
<dbReference type="InterPro" id="IPR036397">
    <property type="entry name" value="RNaseH_sf"/>
</dbReference>
<gene>
    <name evidence="3" type="ORF">R3W88_014664</name>
</gene>
<feature type="domain" description="Reverse transcriptase zinc-binding" evidence="2">
    <location>
        <begin position="64"/>
        <end position="119"/>
    </location>
</feature>
<comment type="caution">
    <text evidence="3">The sequence shown here is derived from an EMBL/GenBank/DDBJ whole genome shotgun (WGS) entry which is preliminary data.</text>
</comment>
<evidence type="ECO:0000313" key="3">
    <source>
        <dbReference type="EMBL" id="KAK4716326.1"/>
    </source>
</evidence>
<dbReference type="AlphaFoldDB" id="A0AAV9KSW8"/>
<reference evidence="3 4" key="1">
    <citation type="submission" date="2023-10" db="EMBL/GenBank/DDBJ databases">
        <title>Genome-Wide Identification Analysis in wild type Solanum Pinnatisectum Reveals Some Genes Defensing Phytophthora Infestans.</title>
        <authorList>
            <person name="Sun C."/>
        </authorList>
    </citation>
    <scope>NUCLEOTIDE SEQUENCE [LARGE SCALE GENOMIC DNA]</scope>
    <source>
        <strain evidence="3">LQN</strain>
        <tissue evidence="3">Leaf</tissue>
    </source>
</reference>